<name>C8WZC4_DESRD</name>
<dbReference type="PANTHER" id="PTHR32071">
    <property type="entry name" value="TRANSCRIPTIONAL REGULATORY PROTEIN"/>
    <property type="match status" value="1"/>
</dbReference>
<evidence type="ECO:0000256" key="9">
    <source>
        <dbReference type="ARBA" id="ARBA00023159"/>
    </source>
</evidence>
<dbReference type="RefSeq" id="WP_015750558.1">
    <property type="nucleotide sequence ID" value="NC_013223.1"/>
</dbReference>
<dbReference type="KEGG" id="drt:Dret_0097"/>
<dbReference type="GO" id="GO:0043565">
    <property type="term" value="F:sequence-specific DNA binding"/>
    <property type="evidence" value="ECO:0007669"/>
    <property type="project" value="InterPro"/>
</dbReference>
<dbReference type="PANTHER" id="PTHR32071:SF57">
    <property type="entry name" value="C4-DICARBOXYLATE TRANSPORT TRANSCRIPTIONAL REGULATORY PROTEIN DCTD"/>
    <property type="match status" value="1"/>
</dbReference>
<keyword evidence="3 11" id="KW-0597">Phosphoprotein</keyword>
<dbReference type="InterPro" id="IPR025662">
    <property type="entry name" value="Sigma_54_int_dom_ATP-bd_1"/>
</dbReference>
<sequence>MSTKKRILLIDDEPNTLKVLSAFLTKEGYEVGTAKDGRSGLNHLQEGGWDMLITDLKLPDITGLDILEQVKATWPKLPVVMITAYGSISNAVQAMKLGAFNYLTKPVDPDELLLLVQNVFERSQLLEENQTMRRQLRDRYSLGNMVGKSKAMQELFNLIEKVAQYEANVLVTGETGTGKELVARGIHYAGQEENLPFVPIDCAAVPETLLESELFGHSRGAFTGAAEQKKGQIELAHGGTLFLDEIGELPLALQKKFLRFLQEKEIVRLGETRRRKVDVRIIAATNRDLEAEIAAGQWREDLFYRLNVISIEIPPLRERRDDIPPLVNHFLAKYNAQNGKAIQGMTGEVMEVFMAYDWPGNVRELENVIERAVVLCMGDSIAMSCLPPKLQERSAPAPSTDGVNLMEMEKRLIVQTLEKTEQNQSAAARELGISRKQLRTKMKHHGLL</sequence>
<dbReference type="GO" id="GO:0000160">
    <property type="term" value="P:phosphorelay signal transduction system"/>
    <property type="evidence" value="ECO:0007669"/>
    <property type="project" value="UniProtKB-KW"/>
</dbReference>
<dbReference type="InterPro" id="IPR001789">
    <property type="entry name" value="Sig_transdc_resp-reg_receiver"/>
</dbReference>
<evidence type="ECO:0000256" key="3">
    <source>
        <dbReference type="ARBA" id="ARBA00022553"/>
    </source>
</evidence>
<dbReference type="InterPro" id="IPR009057">
    <property type="entry name" value="Homeodomain-like_sf"/>
</dbReference>
<dbReference type="InterPro" id="IPR025943">
    <property type="entry name" value="Sigma_54_int_dom_ATP-bd_2"/>
</dbReference>
<keyword evidence="15" id="KW-1185">Reference proteome</keyword>
<reference evidence="14 15" key="2">
    <citation type="journal article" date="2010" name="Stand. Genomic Sci.">
        <title>Complete genome sequence of Desulfohalobium retbaense type strain (HR(100)).</title>
        <authorList>
            <person name="Spring S."/>
            <person name="Nolan M."/>
            <person name="Lapidus A."/>
            <person name="Glavina Del Rio T."/>
            <person name="Copeland A."/>
            <person name="Tice H."/>
            <person name="Cheng J.F."/>
            <person name="Lucas S."/>
            <person name="Land M."/>
            <person name="Chen F."/>
            <person name="Bruce D."/>
            <person name="Goodwin L."/>
            <person name="Pitluck S."/>
            <person name="Ivanova N."/>
            <person name="Mavromatis K."/>
            <person name="Mikhailova N."/>
            <person name="Pati A."/>
            <person name="Chen A."/>
            <person name="Palaniappan K."/>
            <person name="Hauser L."/>
            <person name="Chang Y.J."/>
            <person name="Jeffries C.D."/>
            <person name="Munk C."/>
            <person name="Kiss H."/>
            <person name="Chain P."/>
            <person name="Han C."/>
            <person name="Brettin T."/>
            <person name="Detter J.C."/>
            <person name="Schuler E."/>
            <person name="Goker M."/>
            <person name="Rohde M."/>
            <person name="Bristow J."/>
            <person name="Eisen J.A."/>
            <person name="Markowitz V."/>
            <person name="Hugenholtz P."/>
            <person name="Kyrpides N.C."/>
            <person name="Klenk H.P."/>
        </authorList>
    </citation>
    <scope>NUCLEOTIDE SEQUENCE [LARGE SCALE GENOMIC DNA]</scope>
    <source>
        <strain evidence="14 15">DSM 5692</strain>
    </source>
</reference>
<dbReference type="eggNOG" id="COG2204">
    <property type="taxonomic scope" value="Bacteria"/>
</dbReference>
<dbReference type="STRING" id="485915.Dret_0097"/>
<dbReference type="PROSITE" id="PS00688">
    <property type="entry name" value="SIGMA54_INTERACT_3"/>
    <property type="match status" value="1"/>
</dbReference>
<dbReference type="AlphaFoldDB" id="C8WZC4"/>
<dbReference type="InterPro" id="IPR011006">
    <property type="entry name" value="CheY-like_superfamily"/>
</dbReference>
<dbReference type="CDD" id="cd00009">
    <property type="entry name" value="AAA"/>
    <property type="match status" value="1"/>
</dbReference>
<dbReference type="GO" id="GO:0006355">
    <property type="term" value="P:regulation of DNA-templated transcription"/>
    <property type="evidence" value="ECO:0007669"/>
    <property type="project" value="InterPro"/>
</dbReference>
<keyword evidence="10" id="KW-0804">Transcription</keyword>
<keyword evidence="6" id="KW-0902">Two-component regulatory system</keyword>
<dbReference type="InterPro" id="IPR002078">
    <property type="entry name" value="Sigma_54_int"/>
</dbReference>
<dbReference type="SMART" id="SM00448">
    <property type="entry name" value="REC"/>
    <property type="match status" value="1"/>
</dbReference>
<evidence type="ECO:0000256" key="4">
    <source>
        <dbReference type="ARBA" id="ARBA00022741"/>
    </source>
</evidence>
<dbReference type="PROSITE" id="PS50045">
    <property type="entry name" value="SIGMA54_INTERACT_4"/>
    <property type="match status" value="1"/>
</dbReference>
<dbReference type="FunFam" id="1.10.8.60:FF:000014">
    <property type="entry name" value="DNA-binding transcriptional regulator NtrC"/>
    <property type="match status" value="1"/>
</dbReference>
<evidence type="ECO:0000256" key="10">
    <source>
        <dbReference type="ARBA" id="ARBA00023163"/>
    </source>
</evidence>
<dbReference type="PROSITE" id="PS50110">
    <property type="entry name" value="RESPONSE_REGULATORY"/>
    <property type="match status" value="1"/>
</dbReference>
<dbReference type="EMBL" id="CP001734">
    <property type="protein sequence ID" value="ACV67399.1"/>
    <property type="molecule type" value="Genomic_DNA"/>
</dbReference>
<dbReference type="InterPro" id="IPR058031">
    <property type="entry name" value="AAA_lid_NorR"/>
</dbReference>
<dbReference type="Pfam" id="PF00158">
    <property type="entry name" value="Sigma54_activat"/>
    <property type="match status" value="1"/>
</dbReference>
<keyword evidence="2" id="KW-0963">Cytoplasm</keyword>
<dbReference type="FunFam" id="3.40.50.2300:FF:000018">
    <property type="entry name" value="DNA-binding transcriptional regulator NtrC"/>
    <property type="match status" value="1"/>
</dbReference>
<dbReference type="InterPro" id="IPR025944">
    <property type="entry name" value="Sigma_54_int_dom_CS"/>
</dbReference>
<evidence type="ECO:0000256" key="5">
    <source>
        <dbReference type="ARBA" id="ARBA00022840"/>
    </source>
</evidence>
<evidence type="ECO:0000259" key="12">
    <source>
        <dbReference type="PROSITE" id="PS50045"/>
    </source>
</evidence>
<evidence type="ECO:0000313" key="14">
    <source>
        <dbReference type="EMBL" id="ACV67399.1"/>
    </source>
</evidence>
<dbReference type="Gene3D" id="3.40.50.300">
    <property type="entry name" value="P-loop containing nucleotide triphosphate hydrolases"/>
    <property type="match status" value="1"/>
</dbReference>
<dbReference type="FunFam" id="3.40.50.300:FF:000006">
    <property type="entry name" value="DNA-binding transcriptional regulator NtrC"/>
    <property type="match status" value="1"/>
</dbReference>
<dbReference type="GO" id="GO:0005524">
    <property type="term" value="F:ATP binding"/>
    <property type="evidence" value="ECO:0007669"/>
    <property type="project" value="UniProtKB-KW"/>
</dbReference>
<keyword evidence="7" id="KW-0805">Transcription regulation</keyword>
<evidence type="ECO:0000256" key="11">
    <source>
        <dbReference type="PROSITE-ProRule" id="PRU00169"/>
    </source>
</evidence>
<evidence type="ECO:0000259" key="13">
    <source>
        <dbReference type="PROSITE" id="PS50110"/>
    </source>
</evidence>
<dbReference type="HOGENOM" id="CLU_000445_0_6_7"/>
<dbReference type="Gene3D" id="3.40.50.2300">
    <property type="match status" value="1"/>
</dbReference>
<dbReference type="GO" id="GO:0005737">
    <property type="term" value="C:cytoplasm"/>
    <property type="evidence" value="ECO:0007669"/>
    <property type="project" value="UniProtKB-SubCell"/>
</dbReference>
<dbReference type="Pfam" id="PF00072">
    <property type="entry name" value="Response_reg"/>
    <property type="match status" value="1"/>
</dbReference>
<organism evidence="14 15">
    <name type="scientific">Desulfohalobium retbaense (strain ATCC 49708 / DSM 5692 / JCM 16813 / HR100)</name>
    <dbReference type="NCBI Taxonomy" id="485915"/>
    <lineage>
        <taxon>Bacteria</taxon>
        <taxon>Pseudomonadati</taxon>
        <taxon>Thermodesulfobacteriota</taxon>
        <taxon>Desulfovibrionia</taxon>
        <taxon>Desulfovibrionales</taxon>
        <taxon>Desulfohalobiaceae</taxon>
        <taxon>Desulfohalobium</taxon>
    </lineage>
</organism>
<keyword evidence="4" id="KW-0547">Nucleotide-binding</keyword>
<evidence type="ECO:0000256" key="2">
    <source>
        <dbReference type="ARBA" id="ARBA00022490"/>
    </source>
</evidence>
<dbReference type="InterPro" id="IPR003593">
    <property type="entry name" value="AAA+_ATPase"/>
</dbReference>
<evidence type="ECO:0000256" key="1">
    <source>
        <dbReference type="ARBA" id="ARBA00004496"/>
    </source>
</evidence>
<evidence type="ECO:0000256" key="6">
    <source>
        <dbReference type="ARBA" id="ARBA00023012"/>
    </source>
</evidence>
<keyword evidence="5" id="KW-0067">ATP-binding</keyword>
<dbReference type="Gene3D" id="1.10.8.60">
    <property type="match status" value="1"/>
</dbReference>
<dbReference type="SMART" id="SM00382">
    <property type="entry name" value="AAA"/>
    <property type="match status" value="1"/>
</dbReference>
<dbReference type="SUPFAM" id="SSF46689">
    <property type="entry name" value="Homeodomain-like"/>
    <property type="match status" value="1"/>
</dbReference>
<feature type="domain" description="Response regulatory" evidence="13">
    <location>
        <begin position="6"/>
        <end position="120"/>
    </location>
</feature>
<accession>C8WZC4</accession>
<dbReference type="Proteomes" id="UP000001052">
    <property type="component" value="Chromosome"/>
</dbReference>
<evidence type="ECO:0000313" key="15">
    <source>
        <dbReference type="Proteomes" id="UP000001052"/>
    </source>
</evidence>
<evidence type="ECO:0000256" key="8">
    <source>
        <dbReference type="ARBA" id="ARBA00023125"/>
    </source>
</evidence>
<protein>
    <submittedName>
        <fullName evidence="14">Two component, sigma54 specific, transcriptional regulator, Fis family</fullName>
    </submittedName>
</protein>
<dbReference type="Pfam" id="PF25601">
    <property type="entry name" value="AAA_lid_14"/>
    <property type="match status" value="1"/>
</dbReference>
<dbReference type="InterPro" id="IPR002197">
    <property type="entry name" value="HTH_Fis"/>
</dbReference>
<proteinExistence type="predicted"/>
<comment type="subcellular location">
    <subcellularLocation>
        <location evidence="1">Cytoplasm</location>
    </subcellularLocation>
</comment>
<dbReference type="PROSITE" id="PS00676">
    <property type="entry name" value="SIGMA54_INTERACT_2"/>
    <property type="match status" value="1"/>
</dbReference>
<feature type="modified residue" description="4-aspartylphosphate" evidence="11">
    <location>
        <position position="55"/>
    </location>
</feature>
<gene>
    <name evidence="14" type="ordered locus">Dret_0097</name>
</gene>
<dbReference type="Pfam" id="PF02954">
    <property type="entry name" value="HTH_8"/>
    <property type="match status" value="1"/>
</dbReference>
<reference evidence="15" key="1">
    <citation type="submission" date="2009-09" db="EMBL/GenBank/DDBJ databases">
        <title>The complete chromosome of Desulfohalobium retbaense DSM 5692.</title>
        <authorList>
            <consortium name="US DOE Joint Genome Institute (JGI-PGF)"/>
            <person name="Lucas S."/>
            <person name="Copeland A."/>
            <person name="Lapidus A."/>
            <person name="Glavina del Rio T."/>
            <person name="Dalin E."/>
            <person name="Tice H."/>
            <person name="Bruce D."/>
            <person name="Goodwin L."/>
            <person name="Pitluck S."/>
            <person name="Kyrpides N."/>
            <person name="Mavromatis K."/>
            <person name="Ivanova N."/>
            <person name="Mikhailova N."/>
            <person name="Munk A.C."/>
            <person name="Brettin T."/>
            <person name="Detter J.C."/>
            <person name="Han C."/>
            <person name="Tapia R."/>
            <person name="Larimer F."/>
            <person name="Land M."/>
            <person name="Hauser L."/>
            <person name="Markowitz V."/>
            <person name="Cheng J.-F."/>
            <person name="Hugenholtz P."/>
            <person name="Woyke T."/>
            <person name="Wu D."/>
            <person name="Spring S."/>
            <person name="Klenk H.-P."/>
            <person name="Eisen J.A."/>
        </authorList>
    </citation>
    <scope>NUCLEOTIDE SEQUENCE [LARGE SCALE GENOMIC DNA]</scope>
    <source>
        <strain evidence="15">DSM 5692</strain>
    </source>
</reference>
<dbReference type="PROSITE" id="PS00675">
    <property type="entry name" value="SIGMA54_INTERACT_1"/>
    <property type="match status" value="1"/>
</dbReference>
<dbReference type="InterPro" id="IPR027417">
    <property type="entry name" value="P-loop_NTPase"/>
</dbReference>
<dbReference type="SUPFAM" id="SSF52172">
    <property type="entry name" value="CheY-like"/>
    <property type="match status" value="1"/>
</dbReference>
<evidence type="ECO:0000256" key="7">
    <source>
        <dbReference type="ARBA" id="ARBA00023015"/>
    </source>
</evidence>
<feature type="domain" description="Sigma-54 factor interaction" evidence="12">
    <location>
        <begin position="145"/>
        <end position="374"/>
    </location>
</feature>
<keyword evidence="9" id="KW-0010">Activator</keyword>
<dbReference type="SUPFAM" id="SSF52540">
    <property type="entry name" value="P-loop containing nucleoside triphosphate hydrolases"/>
    <property type="match status" value="1"/>
</dbReference>
<dbReference type="PRINTS" id="PR01590">
    <property type="entry name" value="HTHFIS"/>
</dbReference>
<keyword evidence="8" id="KW-0238">DNA-binding</keyword>
<dbReference type="OrthoDB" id="9763792at2"/>
<dbReference type="Gene3D" id="1.10.10.60">
    <property type="entry name" value="Homeodomain-like"/>
    <property type="match status" value="1"/>
</dbReference>